<dbReference type="EMBL" id="CP182909">
    <property type="protein sequence ID" value="XPM63528.1"/>
    <property type="molecule type" value="Genomic_DNA"/>
</dbReference>
<name>A0ACD5GRX6_9CYAN</name>
<sequence>MRHETQLRRGSWELGVGGWGRMGKKAVESVGFSHSQSLSRVGWVEVRNPTQKRELGIRSWGLGKDGEEGSRVGWVQPQPKFKVEVRNPTQSLLMLGYANANPTYG</sequence>
<protein>
    <submittedName>
        <fullName evidence="1">Uncharacterized protein</fullName>
    </submittedName>
</protein>
<reference evidence="1 2" key="1">
    <citation type="journal article" date="2016" name="Genome Announc.">
        <title>Draft Genome Sequence of the Thermotolerant Cyanobacterium Desertifilum sp. IPPAS B-1220.</title>
        <authorList>
            <person name="Mironov K.S."/>
            <person name="Sinetova M.A."/>
            <person name="Bolatkhan K."/>
            <person name="Zayadan B.K."/>
            <person name="Ustinova V.V."/>
            <person name="Kupriyanova E.V."/>
            <person name="Skrypnik A.N."/>
            <person name="Gogoleva N.E."/>
            <person name="Gogolev Y.V."/>
            <person name="Los D.A."/>
        </authorList>
    </citation>
    <scope>NUCLEOTIDE SEQUENCE [LARGE SCALE GENOMIC DNA]</scope>
    <source>
        <strain evidence="1 2">IPPAS B-1220</strain>
    </source>
</reference>
<proteinExistence type="predicted"/>
<dbReference type="Proteomes" id="UP000095472">
    <property type="component" value="Chromosome"/>
</dbReference>
<evidence type="ECO:0000313" key="1">
    <source>
        <dbReference type="EMBL" id="XPM63528.1"/>
    </source>
</evidence>
<evidence type="ECO:0000313" key="2">
    <source>
        <dbReference type="Proteomes" id="UP000095472"/>
    </source>
</evidence>
<accession>A0ACD5GRX6</accession>
<organism evidence="1 2">
    <name type="scientific">Desertifilum tharense IPPAS B-1220</name>
    <dbReference type="NCBI Taxonomy" id="1781255"/>
    <lineage>
        <taxon>Bacteria</taxon>
        <taxon>Bacillati</taxon>
        <taxon>Cyanobacteriota</taxon>
        <taxon>Cyanophyceae</taxon>
        <taxon>Desertifilales</taxon>
        <taxon>Desertifilaceae</taxon>
        <taxon>Desertifilum</taxon>
    </lineage>
</organism>
<keyword evidence="2" id="KW-1185">Reference proteome</keyword>
<gene>
    <name evidence="1" type="ORF">BH720_030245</name>
</gene>